<keyword evidence="2" id="KW-0808">Transferase</keyword>
<feature type="region of interest" description="Disordered" evidence="1">
    <location>
        <begin position="50"/>
        <end position="82"/>
    </location>
</feature>
<accession>A0ABS1MTS0</accession>
<dbReference type="InterPro" id="IPR037143">
    <property type="entry name" value="4-PPantetheinyl_Trfase_dom_sf"/>
</dbReference>
<reference evidence="2 3" key="1">
    <citation type="submission" date="2021-01" db="EMBL/GenBank/DDBJ databases">
        <title>WGS of actinomycetes isolated from Thailand.</title>
        <authorList>
            <person name="Thawai C."/>
        </authorList>
    </citation>
    <scope>NUCLEOTIDE SEQUENCE [LARGE SCALE GENOMIC DNA]</scope>
    <source>
        <strain evidence="2 3">CH9-7</strain>
    </source>
</reference>
<sequence length="269" mass="28242">METNAALLELCPGHLDQDVPGRPHHPARPRLAALAPVPIFIVPIGEDGPSSSSPSSLRPAPSLSYLPSSPSATGSPAALRGSGSALSPDSCLGLNGHSAATLDDASRRWLLAGLPARVSTAMAEAGYWELYGTRGLLVVACGEDARQMGFSVESVRRGSPPPPTPYEVLTARELRAADRFPEAERERMITRFWVRKDAAMQAAGGGLSSAPERIEAGFPADHGTVTVPGPYGVDVPVSVRNFTFSPSYEFAVATPEPLPLAPSFAYSVS</sequence>
<dbReference type="SUPFAM" id="SSF56214">
    <property type="entry name" value="4'-phosphopantetheinyl transferase"/>
    <property type="match status" value="1"/>
</dbReference>
<evidence type="ECO:0000256" key="1">
    <source>
        <dbReference type="SAM" id="MobiDB-lite"/>
    </source>
</evidence>
<protein>
    <submittedName>
        <fullName evidence="2">4-phosphopantetheinyl transferase family protein</fullName>
    </submittedName>
</protein>
<evidence type="ECO:0000313" key="3">
    <source>
        <dbReference type="Proteomes" id="UP000629371"/>
    </source>
</evidence>
<gene>
    <name evidence="2" type="ORF">JK360_17310</name>
</gene>
<proteinExistence type="predicted"/>
<dbReference type="Proteomes" id="UP000629371">
    <property type="component" value="Unassembled WGS sequence"/>
</dbReference>
<dbReference type="GO" id="GO:0016740">
    <property type="term" value="F:transferase activity"/>
    <property type="evidence" value="ECO:0007669"/>
    <property type="project" value="UniProtKB-KW"/>
</dbReference>
<dbReference type="Gene3D" id="3.90.470.20">
    <property type="entry name" value="4'-phosphopantetheinyl transferase domain"/>
    <property type="match status" value="1"/>
</dbReference>
<dbReference type="RefSeq" id="WP_201805298.1">
    <property type="nucleotide sequence ID" value="NZ_JAERRI010000009.1"/>
</dbReference>
<comment type="caution">
    <text evidence="2">The sequence shown here is derived from an EMBL/GenBank/DDBJ whole genome shotgun (WGS) entry which is preliminary data.</text>
</comment>
<name>A0ABS1MTS0_9ACTN</name>
<dbReference type="EMBL" id="JAERRI010000009">
    <property type="protein sequence ID" value="MBL1091139.1"/>
    <property type="molecule type" value="Genomic_DNA"/>
</dbReference>
<keyword evidence="3" id="KW-1185">Reference proteome</keyword>
<organism evidence="2 3">
    <name type="scientific">Streptomyces siderophoricus</name>
    <dbReference type="NCBI Taxonomy" id="2802281"/>
    <lineage>
        <taxon>Bacteria</taxon>
        <taxon>Bacillati</taxon>
        <taxon>Actinomycetota</taxon>
        <taxon>Actinomycetes</taxon>
        <taxon>Kitasatosporales</taxon>
        <taxon>Streptomycetaceae</taxon>
        <taxon>Streptomyces</taxon>
    </lineage>
</organism>
<evidence type="ECO:0000313" key="2">
    <source>
        <dbReference type="EMBL" id="MBL1091139.1"/>
    </source>
</evidence>
<feature type="compositionally biased region" description="Low complexity" evidence="1">
    <location>
        <begin position="50"/>
        <end position="78"/>
    </location>
</feature>